<sequence length="150" mass="17192">MEYDNNLALAIISGIRPKIYKDMPLEYVRIMQQCWDANPENRPNAITVFDMFCGMYKEELLQKHKHKSFRMKTTDFFMNKNNCNVFGDNFASSAVCLPKLYFPAHPISHSHFILTSNAMSSYTADSRPQTAVNLPQLVNDMSTANNVQLS</sequence>
<dbReference type="EMBL" id="CAJVPT010000168">
    <property type="protein sequence ID" value="CAG8439863.1"/>
    <property type="molecule type" value="Genomic_DNA"/>
</dbReference>
<name>A0ACA9JWH5_9GLOM</name>
<evidence type="ECO:0000313" key="2">
    <source>
        <dbReference type="Proteomes" id="UP000789525"/>
    </source>
</evidence>
<protein>
    <submittedName>
        <fullName evidence="1">11188_t:CDS:1</fullName>
    </submittedName>
</protein>
<proteinExistence type="predicted"/>
<evidence type="ECO:0000313" key="1">
    <source>
        <dbReference type="EMBL" id="CAG8439863.1"/>
    </source>
</evidence>
<reference evidence="1" key="1">
    <citation type="submission" date="2021-06" db="EMBL/GenBank/DDBJ databases">
        <authorList>
            <person name="Kallberg Y."/>
            <person name="Tangrot J."/>
            <person name="Rosling A."/>
        </authorList>
    </citation>
    <scope>NUCLEOTIDE SEQUENCE</scope>
    <source>
        <strain evidence="1">CL356</strain>
    </source>
</reference>
<organism evidence="1 2">
    <name type="scientific">Acaulospora colombiana</name>
    <dbReference type="NCBI Taxonomy" id="27376"/>
    <lineage>
        <taxon>Eukaryota</taxon>
        <taxon>Fungi</taxon>
        <taxon>Fungi incertae sedis</taxon>
        <taxon>Mucoromycota</taxon>
        <taxon>Glomeromycotina</taxon>
        <taxon>Glomeromycetes</taxon>
        <taxon>Diversisporales</taxon>
        <taxon>Acaulosporaceae</taxon>
        <taxon>Acaulospora</taxon>
    </lineage>
</organism>
<dbReference type="Proteomes" id="UP000789525">
    <property type="component" value="Unassembled WGS sequence"/>
</dbReference>
<comment type="caution">
    <text evidence="1">The sequence shown here is derived from an EMBL/GenBank/DDBJ whole genome shotgun (WGS) entry which is preliminary data.</text>
</comment>
<accession>A0ACA9JWH5</accession>
<keyword evidence="2" id="KW-1185">Reference proteome</keyword>
<gene>
    <name evidence="1" type="ORF">ACOLOM_LOCUS153</name>
</gene>